<keyword evidence="2" id="KW-0880">Kelch repeat</keyword>
<feature type="coiled-coil region" evidence="6">
    <location>
        <begin position="1037"/>
        <end position="1106"/>
    </location>
</feature>
<comment type="subcellular location">
    <subcellularLocation>
        <location evidence="1">Cytoplasm</location>
    </subcellularLocation>
</comment>
<feature type="region of interest" description="Disordered" evidence="7">
    <location>
        <begin position="453"/>
        <end position="689"/>
    </location>
</feature>
<organism evidence="8 9">
    <name type="scientific">Aureobasidium namibiae CBS 147.97</name>
    <dbReference type="NCBI Taxonomy" id="1043004"/>
    <lineage>
        <taxon>Eukaryota</taxon>
        <taxon>Fungi</taxon>
        <taxon>Dikarya</taxon>
        <taxon>Ascomycota</taxon>
        <taxon>Pezizomycotina</taxon>
        <taxon>Dothideomycetes</taxon>
        <taxon>Dothideomycetidae</taxon>
        <taxon>Dothideales</taxon>
        <taxon>Saccotheciaceae</taxon>
        <taxon>Aureobasidium</taxon>
    </lineage>
</organism>
<feature type="compositionally biased region" description="Basic and acidic residues" evidence="7">
    <location>
        <begin position="717"/>
        <end position="728"/>
    </location>
</feature>
<dbReference type="GO" id="GO:0005737">
    <property type="term" value="C:cytoplasm"/>
    <property type="evidence" value="ECO:0007669"/>
    <property type="project" value="UniProtKB-SubCell"/>
</dbReference>
<sequence length="1516" mass="166224">MSFLFKSSKKQQGSALPAATRNIKSSDGPGSPSNIASALGHARDGSAGSPREKSQQTPTPGTSVNSLNSLGEKLQDSPQWSSDKPSNTPSPEQKALRERADSDLQHSRMRPHQDSSPYPWSQRHLNFTVPTNHPFPRYGAAANSLSSKDGSIYIMGGLIHGSTVKGDLWMIESAPNNLSCYPVATTSEGPGPRVGHAALLVGNAFIVFGGDTKTDETDMLDDTLYLLNTSTKQWSRAAPAGPRPPGRYGHSLNIIGSKIYIFGGQVEGFFFNDLVTFDLNALQQASNRWETLIQNTIDGGPPHGQIPPARTNHTVVTWNEKLYLFGGTDGVTWFSDVWAYDPRTNSWSQLECIGYIPVAREGHAAALVGDVMYVFGGRTEEGNDLGDLAAFRITTRRWYTFQNMGPSPSPRSGHSMTAFGKHIVVTGGEPSSAPRDAAELSLAYYLDTSKIRYPNDSQSQMPADQRIQGHRRPSGDRSGIPQSRASPRDQADFDGPRRPGRDSSIPINRAPEPMAVGSRLPRAAGPPAPGPAPQQQQQNKPTTPPSRQPTRPERALSPVQAGPSPTVATRMAPGPFHNDSFGARTMSPTTATPTMAGPSANIDPTSLDDDQDRTPQTYKPTHQPISSIERVDRGTPVDIPRHPAQREMITNDARHDAQREDVSSNGALDKAIASNDGTSSLSKELETEKTKNAWFASELTLARRAGYSRSTTNTPAFDERPTDAFGDDDRPLVEALLRMRAELAKVQGSIDSQAEAAAARIAEIEKQRDTAISEAVFAKAKLAGQGGASPLPDSSRHGTPDTDRVGDMNRRLASSLAAQTELSRKIDSLIHEKEAEKQARLLAEETAEAAQQRVTELNTDRQRIAAEIESLRDELHEAQKTSREASANHADALTSHKLLAVDKTELNTKLENALAEAAQHGAILGSLREALAASTDKSNLLEERLEEEKRERNELEQQVSQLRTQHEERATELESTSRRLRDAEGLAEKHAAEARTHRQAVLDGLGKISSRGTDTRNGDDERVSILQGQVETANAMARQNQAAADLASEKLRRAEERIAGLESYQEQASREGLTIRKQLQAALKEARTVSEERADLQQQLQSQQLETNAIAVQHGALKDILSERGVNPVDVRKSRGFDSPSSQIRFGTPDIQRVKELEQQLEANLRAHEETKTSLEEMQDREGLTRKEYEEKLATLHNDHQAAVKYLRGTEKMLSKMKQELQRVKNQAADYAKELDTMRTKENDTRSLDHEINVNHGDERDDLRKDLEKVKTDLEAQISTLHRQLGDREADINTLRNSHQNTQSSFAALQSTHETSRADLERLQRENAHLEERARDAENKVQLLLDQVESSVDNYRRQSSMPNGAANGFGHHRALSNVSASTANFIPAHSRGHSRGESLGGDSIYSQSVAASETGDVEVPDGRDSLALDNLATELDALRTQWETTNKSYRISDLEFEKTPTSGTAPAEFGLDNWRRGLEVGDDDDDDERPSTSSSAAQPVTSSSKAAAHPPVKERA</sequence>
<evidence type="ECO:0000256" key="3">
    <source>
        <dbReference type="ARBA" id="ARBA00022490"/>
    </source>
</evidence>
<feature type="compositionally biased region" description="Basic and acidic residues" evidence="7">
    <location>
        <begin position="652"/>
        <end position="662"/>
    </location>
</feature>
<feature type="region of interest" description="Disordered" evidence="7">
    <location>
        <begin position="783"/>
        <end position="807"/>
    </location>
</feature>
<feature type="coiled-coil region" evidence="6">
    <location>
        <begin position="832"/>
        <end position="888"/>
    </location>
</feature>
<keyword evidence="4" id="KW-0677">Repeat</keyword>
<gene>
    <name evidence="8" type="ORF">M436DRAFT_52437</name>
</gene>
<feature type="compositionally biased region" description="Low complexity" evidence="7">
    <location>
        <begin position="585"/>
        <end position="600"/>
    </location>
</feature>
<reference evidence="8 9" key="1">
    <citation type="journal article" date="2014" name="BMC Genomics">
        <title>Genome sequencing of four Aureobasidium pullulans varieties: biotechnological potential, stress tolerance, and description of new species.</title>
        <authorList>
            <person name="Gostin Ar C."/>
            <person name="Ohm R.A."/>
            <person name="Kogej T."/>
            <person name="Sonjak S."/>
            <person name="Turk M."/>
            <person name="Zajc J."/>
            <person name="Zalar P."/>
            <person name="Grube M."/>
            <person name="Sun H."/>
            <person name="Han J."/>
            <person name="Sharma A."/>
            <person name="Chiniquy J."/>
            <person name="Ngan C.Y."/>
            <person name="Lipzen A."/>
            <person name="Barry K."/>
            <person name="Grigoriev I.V."/>
            <person name="Gunde-Cimerman N."/>
        </authorList>
    </citation>
    <scope>NUCLEOTIDE SEQUENCE [LARGE SCALE GENOMIC DNA]</scope>
    <source>
        <strain evidence="8 9">CBS 147.97</strain>
    </source>
</reference>
<keyword evidence="9" id="KW-1185">Reference proteome</keyword>
<evidence type="ECO:0000256" key="7">
    <source>
        <dbReference type="SAM" id="MobiDB-lite"/>
    </source>
</evidence>
<feature type="compositionally biased region" description="Polar residues" evidence="7">
    <location>
        <begin position="614"/>
        <end position="626"/>
    </location>
</feature>
<dbReference type="RefSeq" id="XP_013425178.1">
    <property type="nucleotide sequence ID" value="XM_013569724.1"/>
</dbReference>
<feature type="compositionally biased region" description="Basic and acidic residues" evidence="7">
    <location>
        <begin position="629"/>
        <end position="645"/>
    </location>
</feature>
<evidence type="ECO:0000256" key="6">
    <source>
        <dbReference type="SAM" id="Coils"/>
    </source>
</evidence>
<dbReference type="GeneID" id="25411599"/>
<feature type="compositionally biased region" description="Low complexity" evidence="7">
    <location>
        <begin position="1491"/>
        <end position="1504"/>
    </location>
</feature>
<dbReference type="Gene3D" id="2.120.10.80">
    <property type="entry name" value="Kelch-type beta propeller"/>
    <property type="match status" value="1"/>
</dbReference>
<dbReference type="FunFam" id="2.120.10.80:FF:000049">
    <property type="entry name" value="Cell polarity protein (Tea1)"/>
    <property type="match status" value="1"/>
</dbReference>
<feature type="coiled-coil region" evidence="6">
    <location>
        <begin position="1151"/>
        <end position="1178"/>
    </location>
</feature>
<feature type="compositionally biased region" description="Basic and acidic residues" evidence="7">
    <location>
        <begin position="486"/>
        <end position="501"/>
    </location>
</feature>
<feature type="region of interest" description="Disordered" evidence="7">
    <location>
        <begin position="946"/>
        <end position="980"/>
    </location>
</feature>
<dbReference type="SUPFAM" id="SSF117281">
    <property type="entry name" value="Kelch motif"/>
    <property type="match status" value="2"/>
</dbReference>
<dbReference type="Proteomes" id="UP000027730">
    <property type="component" value="Unassembled WGS sequence"/>
</dbReference>
<evidence type="ECO:0000256" key="5">
    <source>
        <dbReference type="ARBA" id="ARBA00023054"/>
    </source>
</evidence>
<dbReference type="EMBL" id="KL584715">
    <property type="protein sequence ID" value="KEQ71023.1"/>
    <property type="molecule type" value="Genomic_DNA"/>
</dbReference>
<proteinExistence type="predicted"/>
<feature type="compositionally biased region" description="Basic and acidic residues" evidence="7">
    <location>
        <begin position="94"/>
        <end position="106"/>
    </location>
</feature>
<feature type="coiled-coil region" evidence="6">
    <location>
        <begin position="1207"/>
        <end position="1354"/>
    </location>
</feature>
<dbReference type="PANTHER" id="PTHR46093:SF18">
    <property type="entry name" value="FIBRONECTIN TYPE-III DOMAIN-CONTAINING PROTEIN"/>
    <property type="match status" value="1"/>
</dbReference>
<protein>
    <recommendedName>
        <fullName evidence="10">Cell polarity protein-like protein</fullName>
    </recommendedName>
</protein>
<evidence type="ECO:0000313" key="8">
    <source>
        <dbReference type="EMBL" id="KEQ71023.1"/>
    </source>
</evidence>
<feature type="compositionally biased region" description="Basic and acidic residues" evidence="7">
    <location>
        <begin position="794"/>
        <end position="807"/>
    </location>
</feature>
<evidence type="ECO:0000256" key="1">
    <source>
        <dbReference type="ARBA" id="ARBA00004496"/>
    </source>
</evidence>
<feature type="compositionally biased region" description="Basic and acidic residues" evidence="7">
    <location>
        <begin position="946"/>
        <end position="955"/>
    </location>
</feature>
<keyword evidence="3" id="KW-0963">Cytoplasm</keyword>
<dbReference type="SMART" id="SM00612">
    <property type="entry name" value="Kelch"/>
    <property type="match status" value="2"/>
</dbReference>
<feature type="region of interest" description="Disordered" evidence="7">
    <location>
        <begin position="1458"/>
        <end position="1516"/>
    </location>
</feature>
<feature type="compositionally biased region" description="Basic and acidic residues" evidence="7">
    <location>
        <begin position="964"/>
        <end position="980"/>
    </location>
</feature>
<accession>A0A074WDF1</accession>
<keyword evidence="5 6" id="KW-0175">Coiled coil</keyword>
<evidence type="ECO:0000313" key="9">
    <source>
        <dbReference type="Proteomes" id="UP000027730"/>
    </source>
</evidence>
<dbReference type="InterPro" id="IPR015915">
    <property type="entry name" value="Kelch-typ_b-propeller"/>
</dbReference>
<feature type="compositionally biased region" description="Polar residues" evidence="7">
    <location>
        <begin position="76"/>
        <end position="91"/>
    </location>
</feature>
<evidence type="ECO:0008006" key="10">
    <source>
        <dbReference type="Google" id="ProtNLM"/>
    </source>
</evidence>
<dbReference type="InterPro" id="IPR006652">
    <property type="entry name" value="Kelch_1"/>
</dbReference>
<feature type="region of interest" description="Disordered" evidence="7">
    <location>
        <begin position="706"/>
        <end position="728"/>
    </location>
</feature>
<feature type="region of interest" description="Disordered" evidence="7">
    <location>
        <begin position="1"/>
        <end position="121"/>
    </location>
</feature>
<dbReference type="HOGENOM" id="CLU_002697_1_0_1"/>
<dbReference type="Gene3D" id="1.10.287.1490">
    <property type="match status" value="1"/>
</dbReference>
<evidence type="ECO:0000256" key="2">
    <source>
        <dbReference type="ARBA" id="ARBA00022441"/>
    </source>
</evidence>
<feature type="compositionally biased region" description="Polar residues" evidence="7">
    <location>
        <begin position="55"/>
        <end position="69"/>
    </location>
</feature>
<dbReference type="STRING" id="1043004.A0A074WDF1"/>
<dbReference type="OrthoDB" id="45365at2759"/>
<dbReference type="Pfam" id="PF24681">
    <property type="entry name" value="Kelch_KLHDC2_KLHL20_DRC7"/>
    <property type="match status" value="1"/>
</dbReference>
<evidence type="ECO:0000256" key="4">
    <source>
        <dbReference type="ARBA" id="ARBA00022737"/>
    </source>
</evidence>
<name>A0A074WDF1_9PEZI</name>
<dbReference type="PANTHER" id="PTHR46093">
    <property type="entry name" value="ACYL-COA-BINDING DOMAIN-CONTAINING PROTEIN 5"/>
    <property type="match status" value="1"/>
</dbReference>